<dbReference type="EMBL" id="JAAIUW010000013">
    <property type="protein sequence ID" value="KAF7803816.1"/>
    <property type="molecule type" value="Genomic_DNA"/>
</dbReference>
<protein>
    <submittedName>
        <fullName evidence="2">Uncharacterized protein</fullName>
    </submittedName>
</protein>
<gene>
    <name evidence="2" type="ORF">G2W53_042927</name>
</gene>
<feature type="region of interest" description="Disordered" evidence="1">
    <location>
        <begin position="1"/>
        <end position="24"/>
    </location>
</feature>
<organism evidence="2 3">
    <name type="scientific">Senna tora</name>
    <dbReference type="NCBI Taxonomy" id="362788"/>
    <lineage>
        <taxon>Eukaryota</taxon>
        <taxon>Viridiplantae</taxon>
        <taxon>Streptophyta</taxon>
        <taxon>Embryophyta</taxon>
        <taxon>Tracheophyta</taxon>
        <taxon>Spermatophyta</taxon>
        <taxon>Magnoliopsida</taxon>
        <taxon>eudicotyledons</taxon>
        <taxon>Gunneridae</taxon>
        <taxon>Pentapetalae</taxon>
        <taxon>rosids</taxon>
        <taxon>fabids</taxon>
        <taxon>Fabales</taxon>
        <taxon>Fabaceae</taxon>
        <taxon>Caesalpinioideae</taxon>
        <taxon>Cassia clade</taxon>
        <taxon>Senna</taxon>
    </lineage>
</organism>
<name>A0A834SI22_9FABA</name>
<comment type="caution">
    <text evidence="2">The sequence shown here is derived from an EMBL/GenBank/DDBJ whole genome shotgun (WGS) entry which is preliminary data.</text>
</comment>
<keyword evidence="3" id="KW-1185">Reference proteome</keyword>
<evidence type="ECO:0000313" key="2">
    <source>
        <dbReference type="EMBL" id="KAF7803816.1"/>
    </source>
</evidence>
<reference evidence="2" key="1">
    <citation type="submission" date="2020-09" db="EMBL/GenBank/DDBJ databases">
        <title>Genome-Enabled Discovery of Anthraquinone Biosynthesis in Senna tora.</title>
        <authorList>
            <person name="Kang S.-H."/>
            <person name="Pandey R.P."/>
            <person name="Lee C.-M."/>
            <person name="Sim J.-S."/>
            <person name="Jeong J.-T."/>
            <person name="Choi B.-S."/>
            <person name="Jung M."/>
            <person name="Ginzburg D."/>
            <person name="Zhao K."/>
            <person name="Won S.Y."/>
            <person name="Oh T.-J."/>
            <person name="Yu Y."/>
            <person name="Kim N.-H."/>
            <person name="Lee O.R."/>
            <person name="Lee T.-H."/>
            <person name="Bashyal P."/>
            <person name="Kim T.-S."/>
            <person name="Lee W.-H."/>
            <person name="Kawkins C."/>
            <person name="Kim C.-K."/>
            <person name="Kim J.S."/>
            <person name="Ahn B.O."/>
            <person name="Rhee S.Y."/>
            <person name="Sohng J.K."/>
        </authorList>
    </citation>
    <scope>NUCLEOTIDE SEQUENCE</scope>
    <source>
        <tissue evidence="2">Leaf</tissue>
    </source>
</reference>
<evidence type="ECO:0000256" key="1">
    <source>
        <dbReference type="SAM" id="MobiDB-lite"/>
    </source>
</evidence>
<proteinExistence type="predicted"/>
<accession>A0A834SI22</accession>
<sequence length="24" mass="2783">MPYNEGARSNPFWYAGGYNEEDSK</sequence>
<dbReference type="Proteomes" id="UP000634136">
    <property type="component" value="Unassembled WGS sequence"/>
</dbReference>
<dbReference type="AlphaFoldDB" id="A0A834SI22"/>
<evidence type="ECO:0000313" key="3">
    <source>
        <dbReference type="Proteomes" id="UP000634136"/>
    </source>
</evidence>